<evidence type="ECO:0000256" key="4">
    <source>
        <dbReference type="ARBA" id="ARBA00022840"/>
    </source>
</evidence>
<keyword evidence="1" id="KW-0808">Transferase</keyword>
<feature type="transmembrane region" description="Helical" evidence="6">
    <location>
        <begin position="251"/>
        <end position="272"/>
    </location>
</feature>
<gene>
    <name evidence="8" type="ORF">ABOD76_07525</name>
</gene>
<evidence type="ECO:0000259" key="7">
    <source>
        <dbReference type="Pfam" id="PF13614"/>
    </source>
</evidence>
<dbReference type="PANTHER" id="PTHR32309:SF31">
    <property type="entry name" value="CAPSULAR EXOPOLYSACCHARIDE FAMILY"/>
    <property type="match status" value="1"/>
</dbReference>
<dbReference type="Pfam" id="PF13614">
    <property type="entry name" value="AAA_31"/>
    <property type="match status" value="1"/>
</dbReference>
<name>A0AAU7UDZ5_9DEIO</name>
<evidence type="ECO:0000256" key="5">
    <source>
        <dbReference type="ARBA" id="ARBA00023137"/>
    </source>
</evidence>
<dbReference type="InterPro" id="IPR025669">
    <property type="entry name" value="AAA_dom"/>
</dbReference>
<dbReference type="InterPro" id="IPR027417">
    <property type="entry name" value="P-loop_NTPase"/>
</dbReference>
<organism evidence="8">
    <name type="scientific">Deinococcus sonorensis KR-87</name>
    <dbReference type="NCBI Taxonomy" id="694439"/>
    <lineage>
        <taxon>Bacteria</taxon>
        <taxon>Thermotogati</taxon>
        <taxon>Deinococcota</taxon>
        <taxon>Deinococci</taxon>
        <taxon>Deinococcales</taxon>
        <taxon>Deinococcaceae</taxon>
        <taxon>Deinococcus</taxon>
    </lineage>
</organism>
<evidence type="ECO:0000256" key="2">
    <source>
        <dbReference type="ARBA" id="ARBA00022741"/>
    </source>
</evidence>
<reference evidence="8" key="1">
    <citation type="submission" date="2024-06" db="EMBL/GenBank/DDBJ databases">
        <title>Draft Genome Sequence of Deinococcus sonorensis Type Strain KR-87, a Biofilm Producing Representative of the Genus Deinococcus.</title>
        <authorList>
            <person name="Boren L.S."/>
            <person name="Grosso R.A."/>
            <person name="Hugenberg-Cox A.N."/>
            <person name="Hill J.T.E."/>
            <person name="Albert C.M."/>
            <person name="Tuohy J.M."/>
        </authorList>
    </citation>
    <scope>NUCLEOTIDE SEQUENCE</scope>
    <source>
        <strain evidence="8">KR-87</strain>
    </source>
</reference>
<dbReference type="EMBL" id="CP158299">
    <property type="protein sequence ID" value="XBV86143.1"/>
    <property type="molecule type" value="Genomic_DNA"/>
</dbReference>
<keyword evidence="5" id="KW-0829">Tyrosine-protein kinase</keyword>
<feature type="transmembrane region" description="Helical" evidence="6">
    <location>
        <begin position="20"/>
        <end position="39"/>
    </location>
</feature>
<dbReference type="CDD" id="cd05387">
    <property type="entry name" value="BY-kinase"/>
    <property type="match status" value="1"/>
</dbReference>
<evidence type="ECO:0000313" key="8">
    <source>
        <dbReference type="EMBL" id="XBV86143.1"/>
    </source>
</evidence>
<dbReference type="InterPro" id="IPR005702">
    <property type="entry name" value="Wzc-like_C"/>
</dbReference>
<keyword evidence="3" id="KW-0418">Kinase</keyword>
<feature type="domain" description="AAA" evidence="7">
    <location>
        <begin position="334"/>
        <end position="503"/>
    </location>
</feature>
<keyword evidence="4" id="KW-0067">ATP-binding</keyword>
<dbReference type="RefSeq" id="WP_350244196.1">
    <property type="nucleotide sequence ID" value="NZ_CP158299.1"/>
</dbReference>
<evidence type="ECO:0000256" key="6">
    <source>
        <dbReference type="SAM" id="Phobius"/>
    </source>
</evidence>
<protein>
    <submittedName>
        <fullName evidence="8">AAA family ATPase</fullName>
    </submittedName>
</protein>
<dbReference type="AlphaFoldDB" id="A0AAU7UDZ5"/>
<sequence length="536" mass="56990">MTQPNDDINLLQVLGTLRRSLLPIMGATVLVGAGTYLASRAQHPVYESRSSIISLYSNMGNQVVNSTVVTAPPLPQGALDEAMRSKSVTNNILKSVMAAHLDAAQTNAIRRGLQNSLATGKNSLIKVNSRLDTLQRGVYEIVAHASSPRAASVLSGATVNALLGWDAERAQRGVSSARKNIESQLQSLDTRLKTTSPGSADYVSLTTARGVILQNLAQMTALEQTSSGTLSAGADPSDPISPVSPRPLRNAVLAALLTLFAASGLVLLLGSLRRRVNNASDLVPLGLPLLGQLPLMKRSELTRGILGASRSGRLYDALGFLRINLSTAEPKSGRILAVTSAAPGAGKSSLSAALASSFAEGGLRVLLIDADLHRPTQHRVWNMNSTTTVRLPGATKDGQATLPHALMYPDEACALRDPAQAEVDLLPAGQPGRQRQQLLNHPDLAELLRRWATGYDLILIDTPPVLALADTLALTLSTDGVLLVVESGVTSLDEVERVQQIVQQNGIKLLGAVLNKLPRSEQRYYYGYSYTAPSQK</sequence>
<keyword evidence="6" id="KW-0812">Transmembrane</keyword>
<dbReference type="InterPro" id="IPR050445">
    <property type="entry name" value="Bact_polysacc_biosynth/exp"/>
</dbReference>
<dbReference type="KEGG" id="dsc:ABOD76_07525"/>
<evidence type="ECO:0000256" key="3">
    <source>
        <dbReference type="ARBA" id="ARBA00022777"/>
    </source>
</evidence>
<keyword evidence="6" id="KW-0472">Membrane</keyword>
<dbReference type="Gene3D" id="3.40.50.300">
    <property type="entry name" value="P-loop containing nucleotide triphosphate hydrolases"/>
    <property type="match status" value="1"/>
</dbReference>
<proteinExistence type="predicted"/>
<keyword evidence="2" id="KW-0547">Nucleotide-binding</keyword>
<dbReference type="PANTHER" id="PTHR32309">
    <property type="entry name" value="TYROSINE-PROTEIN KINASE"/>
    <property type="match status" value="1"/>
</dbReference>
<keyword evidence="6" id="KW-1133">Transmembrane helix</keyword>
<evidence type="ECO:0000256" key="1">
    <source>
        <dbReference type="ARBA" id="ARBA00022679"/>
    </source>
</evidence>
<dbReference type="SUPFAM" id="SSF52540">
    <property type="entry name" value="P-loop containing nucleoside triphosphate hydrolases"/>
    <property type="match status" value="1"/>
</dbReference>
<accession>A0AAU7UDZ5</accession>